<evidence type="ECO:0000313" key="5">
    <source>
        <dbReference type="Proteomes" id="UP001476807"/>
    </source>
</evidence>
<proteinExistence type="predicted"/>
<feature type="domain" description="Glycosyltransferase subfamily 4-like N-terminal" evidence="3">
    <location>
        <begin position="46"/>
        <end position="167"/>
    </location>
</feature>
<sequence>MMITDSISQCILTIGEKYKNHKGGIAAVINTYSKYFPHFKFIPTYKPVTFKLYGIPYFIFGLFLITIKLTHDKRIQVVHIHGAAKGSIFRKYMVFLITHYVYRRKVIYHCHGSEFKLFYDNSGLLCKKIIQHFMNNVDLIICLSRQWELFFSQNFNNKNIRILENIVEQPINAGARKSNKGVLKFLFLGKIGDRKGIFDLLDVLRDHKQELDGTLQLIIGGNGDVRRLQEYININGLHSIVRFEGWIDGSRKQALLAESDVYILPSYNEGLPISILEAISYQLPVITTSVGGITEVVYDNFNGFIVEPGDKAAIYDRLKRFINNPELATHMGEASRSIIKPYFPEAVILKLEDIYNTLILKR</sequence>
<dbReference type="GO" id="GO:0016757">
    <property type="term" value="F:glycosyltransferase activity"/>
    <property type="evidence" value="ECO:0007669"/>
    <property type="project" value="UniProtKB-KW"/>
</dbReference>
<feature type="domain" description="Glycosyl transferase family 1" evidence="2">
    <location>
        <begin position="177"/>
        <end position="336"/>
    </location>
</feature>
<keyword evidence="5" id="KW-1185">Reference proteome</keyword>
<organism evidence="4 5">
    <name type="scientific">Pontibacter populi</name>
    <dbReference type="NCBI Taxonomy" id="890055"/>
    <lineage>
        <taxon>Bacteria</taxon>
        <taxon>Pseudomonadati</taxon>
        <taxon>Bacteroidota</taxon>
        <taxon>Cytophagia</taxon>
        <taxon>Cytophagales</taxon>
        <taxon>Hymenobacteraceae</taxon>
        <taxon>Pontibacter</taxon>
    </lineage>
</organism>
<dbReference type="PANTHER" id="PTHR12526">
    <property type="entry name" value="GLYCOSYLTRANSFERASE"/>
    <property type="match status" value="1"/>
</dbReference>
<evidence type="ECO:0000256" key="1">
    <source>
        <dbReference type="SAM" id="Phobius"/>
    </source>
</evidence>
<comment type="caution">
    <text evidence="4">The sequence shown here is derived from an EMBL/GenBank/DDBJ whole genome shotgun (WGS) entry which is preliminary data.</text>
</comment>
<keyword evidence="4" id="KW-0328">Glycosyltransferase</keyword>
<dbReference type="EMBL" id="JBEOKT010000016">
    <property type="protein sequence ID" value="MER2998968.1"/>
    <property type="molecule type" value="Genomic_DNA"/>
</dbReference>
<name>A0ABV1RX73_9BACT</name>
<gene>
    <name evidence="4" type="ORF">ABS362_15545</name>
</gene>
<evidence type="ECO:0000259" key="3">
    <source>
        <dbReference type="Pfam" id="PF13439"/>
    </source>
</evidence>
<dbReference type="SUPFAM" id="SSF53756">
    <property type="entry name" value="UDP-Glycosyltransferase/glycogen phosphorylase"/>
    <property type="match status" value="1"/>
</dbReference>
<dbReference type="RefSeq" id="WP_350413494.1">
    <property type="nucleotide sequence ID" value="NZ_JBEOKT010000016.1"/>
</dbReference>
<evidence type="ECO:0000259" key="2">
    <source>
        <dbReference type="Pfam" id="PF00534"/>
    </source>
</evidence>
<accession>A0ABV1RX73</accession>
<dbReference type="EC" id="2.4.-.-" evidence="4"/>
<protein>
    <submittedName>
        <fullName evidence="4">Glycosyltransferase family 4 protein</fullName>
        <ecNumber evidence="4">2.4.-.-</ecNumber>
    </submittedName>
</protein>
<keyword evidence="1" id="KW-1133">Transmembrane helix</keyword>
<dbReference type="Proteomes" id="UP001476807">
    <property type="component" value="Unassembled WGS sequence"/>
</dbReference>
<feature type="transmembrane region" description="Helical" evidence="1">
    <location>
        <begin position="50"/>
        <end position="67"/>
    </location>
</feature>
<dbReference type="CDD" id="cd03801">
    <property type="entry name" value="GT4_PimA-like"/>
    <property type="match status" value="1"/>
</dbReference>
<keyword evidence="1" id="KW-0812">Transmembrane</keyword>
<keyword evidence="4" id="KW-0808">Transferase</keyword>
<evidence type="ECO:0000313" key="4">
    <source>
        <dbReference type="EMBL" id="MER2998968.1"/>
    </source>
</evidence>
<dbReference type="Gene3D" id="3.40.50.2000">
    <property type="entry name" value="Glycogen Phosphorylase B"/>
    <property type="match status" value="2"/>
</dbReference>
<keyword evidence="1" id="KW-0472">Membrane</keyword>
<dbReference type="InterPro" id="IPR028098">
    <property type="entry name" value="Glyco_trans_4-like_N"/>
</dbReference>
<reference evidence="4 5" key="1">
    <citation type="submission" date="2024-06" db="EMBL/GenBank/DDBJ databases">
        <title>Pontibacter populi HYL7-15.</title>
        <authorList>
            <person name="Kim M.K."/>
        </authorList>
    </citation>
    <scope>NUCLEOTIDE SEQUENCE [LARGE SCALE GENOMIC DNA]</scope>
    <source>
        <strain evidence="4 5">HYL7-15</strain>
    </source>
</reference>
<dbReference type="Pfam" id="PF00534">
    <property type="entry name" value="Glycos_transf_1"/>
    <property type="match status" value="1"/>
</dbReference>
<dbReference type="Pfam" id="PF13439">
    <property type="entry name" value="Glyco_transf_4"/>
    <property type="match status" value="1"/>
</dbReference>
<dbReference type="InterPro" id="IPR001296">
    <property type="entry name" value="Glyco_trans_1"/>
</dbReference>